<dbReference type="PROSITE" id="PS51819">
    <property type="entry name" value="VOC"/>
    <property type="match status" value="1"/>
</dbReference>
<organism evidence="3 4">
    <name type="scientific">Extremus antarcticus</name>
    <dbReference type="NCBI Taxonomy" id="702011"/>
    <lineage>
        <taxon>Eukaryota</taxon>
        <taxon>Fungi</taxon>
        <taxon>Dikarya</taxon>
        <taxon>Ascomycota</taxon>
        <taxon>Pezizomycotina</taxon>
        <taxon>Dothideomycetes</taxon>
        <taxon>Dothideomycetidae</taxon>
        <taxon>Mycosphaerellales</taxon>
        <taxon>Extremaceae</taxon>
        <taxon>Extremus</taxon>
    </lineage>
</organism>
<sequence length="188" mass="21089">MYLAVGPLPSNGNILGRKPPSKRATMTAQLPQFTHILETILYTRNLDKARDFYGGQLQLTPIPGMSSPRGQGYQLGHTNLLILTLGETTDDLVLDTSTPEHKVPKHGPSEHILDLLLDGDESNILRQHYCLATNTVDEAKQWEHYLTEQDVPITGRMQWQQGGYSVYFNDPDGHVGEIASRGLWPNWK</sequence>
<protein>
    <recommendedName>
        <fullName evidence="2">VOC domain-containing protein</fullName>
    </recommendedName>
</protein>
<proteinExistence type="predicted"/>
<feature type="region of interest" description="Disordered" evidence="1">
    <location>
        <begin position="1"/>
        <end position="21"/>
    </location>
</feature>
<dbReference type="InterPro" id="IPR037523">
    <property type="entry name" value="VOC_core"/>
</dbReference>
<keyword evidence="4" id="KW-1185">Reference proteome</keyword>
<evidence type="ECO:0000259" key="2">
    <source>
        <dbReference type="PROSITE" id="PS51819"/>
    </source>
</evidence>
<dbReference type="AlphaFoldDB" id="A0AAJ0GE54"/>
<dbReference type="EMBL" id="JAWDJX010000007">
    <property type="protein sequence ID" value="KAK3055778.1"/>
    <property type="molecule type" value="Genomic_DNA"/>
</dbReference>
<dbReference type="InterPro" id="IPR004360">
    <property type="entry name" value="Glyas_Fos-R_dOase_dom"/>
</dbReference>
<dbReference type="InterPro" id="IPR029068">
    <property type="entry name" value="Glyas_Bleomycin-R_OHBP_Dase"/>
</dbReference>
<reference evidence="3" key="1">
    <citation type="submission" date="2023-04" db="EMBL/GenBank/DDBJ databases">
        <title>Black Yeasts Isolated from many extreme environments.</title>
        <authorList>
            <person name="Coleine C."/>
            <person name="Stajich J.E."/>
            <person name="Selbmann L."/>
        </authorList>
    </citation>
    <scope>NUCLEOTIDE SEQUENCE</scope>
    <source>
        <strain evidence="3">CCFEE 5312</strain>
    </source>
</reference>
<evidence type="ECO:0000313" key="4">
    <source>
        <dbReference type="Proteomes" id="UP001271007"/>
    </source>
</evidence>
<gene>
    <name evidence="3" type="ORF">LTR09_003012</name>
</gene>
<accession>A0AAJ0GE54</accession>
<evidence type="ECO:0000313" key="3">
    <source>
        <dbReference type="EMBL" id="KAK3055778.1"/>
    </source>
</evidence>
<dbReference type="Gene3D" id="3.10.180.10">
    <property type="entry name" value="2,3-Dihydroxybiphenyl 1,2-Dioxygenase, domain 1"/>
    <property type="match status" value="1"/>
</dbReference>
<dbReference type="Pfam" id="PF00903">
    <property type="entry name" value="Glyoxalase"/>
    <property type="match status" value="1"/>
</dbReference>
<feature type="domain" description="VOC" evidence="2">
    <location>
        <begin position="32"/>
        <end position="181"/>
    </location>
</feature>
<name>A0AAJ0GE54_9PEZI</name>
<comment type="caution">
    <text evidence="3">The sequence shown here is derived from an EMBL/GenBank/DDBJ whole genome shotgun (WGS) entry which is preliminary data.</text>
</comment>
<dbReference type="Proteomes" id="UP001271007">
    <property type="component" value="Unassembled WGS sequence"/>
</dbReference>
<evidence type="ECO:0000256" key="1">
    <source>
        <dbReference type="SAM" id="MobiDB-lite"/>
    </source>
</evidence>
<dbReference type="SUPFAM" id="SSF54593">
    <property type="entry name" value="Glyoxalase/Bleomycin resistance protein/Dihydroxybiphenyl dioxygenase"/>
    <property type="match status" value="1"/>
</dbReference>